<evidence type="ECO:0000256" key="5">
    <source>
        <dbReference type="ARBA" id="ARBA00022840"/>
    </source>
</evidence>
<evidence type="ECO:0000259" key="8">
    <source>
        <dbReference type="Pfam" id="PF17042"/>
    </source>
</evidence>
<dbReference type="Pfam" id="PF17042">
    <property type="entry name" value="NBD_C"/>
    <property type="match status" value="1"/>
</dbReference>
<keyword evidence="2" id="KW-0808">Transferase</keyword>
<evidence type="ECO:0000256" key="4">
    <source>
        <dbReference type="ARBA" id="ARBA00022777"/>
    </source>
</evidence>
<evidence type="ECO:0000256" key="2">
    <source>
        <dbReference type="ARBA" id="ARBA00022679"/>
    </source>
</evidence>
<evidence type="ECO:0000256" key="3">
    <source>
        <dbReference type="ARBA" id="ARBA00022741"/>
    </source>
</evidence>
<comment type="caution">
    <text evidence="9">The sequence shown here is derived from an EMBL/GenBank/DDBJ whole genome shotgun (WGS) entry which is preliminary data.</text>
</comment>
<evidence type="ECO:0000256" key="6">
    <source>
        <dbReference type="ARBA" id="ARBA00023277"/>
    </source>
</evidence>
<dbReference type="Pfam" id="PF07005">
    <property type="entry name" value="SBD_N"/>
    <property type="match status" value="1"/>
</dbReference>
<evidence type="ECO:0008006" key="11">
    <source>
        <dbReference type="Google" id="ProtNLM"/>
    </source>
</evidence>
<accession>A0ABT4IR22</accession>
<keyword evidence="3" id="KW-0547">Nucleotide-binding</keyword>
<dbReference type="Proteomes" id="UP001321125">
    <property type="component" value="Unassembled WGS sequence"/>
</dbReference>
<comment type="similarity">
    <text evidence="1">Belongs to the four-carbon acid sugar kinase family.</text>
</comment>
<keyword evidence="10" id="KW-1185">Reference proteome</keyword>
<dbReference type="RefSeq" id="WP_268900861.1">
    <property type="nucleotide sequence ID" value="NZ_JAKNQU010000001.1"/>
</dbReference>
<dbReference type="InterPro" id="IPR037051">
    <property type="entry name" value="4-carb_acid_sugar_kinase_N_sf"/>
</dbReference>
<protein>
    <recommendedName>
        <fullName evidence="11">Four-carbon acid sugar kinase family protein</fullName>
    </recommendedName>
</protein>
<dbReference type="Gene3D" id="3.40.50.10840">
    <property type="entry name" value="Putative sugar-binding, N-terminal domain"/>
    <property type="match status" value="1"/>
</dbReference>
<gene>
    <name evidence="9" type="ORF">L0635_01080</name>
</gene>
<reference evidence="9 10" key="1">
    <citation type="submission" date="2022-02" db="EMBL/GenBank/DDBJ databases">
        <title>Study of halophilic communities from a Mexican lake.</title>
        <authorList>
            <person name="Hernandez-Soto L.M."/>
            <person name="Martinez-Abarca F."/>
            <person name="Ramirez-Saad H.C."/>
            <person name="Aguirre-Garrido J.F."/>
        </authorList>
    </citation>
    <scope>NUCLEOTIDE SEQUENCE [LARGE SCALE GENOMIC DNA]</scope>
    <source>
        <strain evidence="9 10">Hjan13</strain>
    </source>
</reference>
<dbReference type="EMBL" id="JAKNQU010000001">
    <property type="protein sequence ID" value="MCZ0925673.1"/>
    <property type="molecule type" value="Genomic_DNA"/>
</dbReference>
<keyword evidence="6" id="KW-0119">Carbohydrate metabolism</keyword>
<dbReference type="SUPFAM" id="SSF142764">
    <property type="entry name" value="YgbK-like"/>
    <property type="match status" value="1"/>
</dbReference>
<proteinExistence type="inferred from homology"/>
<sequence>MTRPLVAFYGDDFTGSTENLAQFCRHGFRGRLFFSTAAPETIFDMATELDVVGLAGTARGLTPSAITAEVEPALAVIESIAPRLMQFKICSTFDSSPTVGSIGHVMELARRRWPGCALPVMPATPDFGRYTAFSHLFTRYQGEICRLDQHPGMAHHPSTPMNEADLRRHLASQTTIASAAVTLLDYRQAGGGWETLWSAVESERFVVLDVTNQSELQHAAELILRLAEHRPTLAVAAQGLADAVGRSLTRDTVERHPLPTTYQGVARLLVLSGSCSPQTRMQLAHFESQGGCVLPLKPEEAMRDAPGVARRLSRQVMAMFSEGRDVAVATTRSDTDVIAELSTERLATVVGEVFARLARELREAGNLHRAVFAGGDTSSQALRQLGADALELVAFDEAQGGHLCRLVATDSPVDGLEVVLKGGQIGGEELLVRVKRGTAYPNT</sequence>
<evidence type="ECO:0000313" key="10">
    <source>
        <dbReference type="Proteomes" id="UP001321125"/>
    </source>
</evidence>
<name>A0ABT4IR22_9GAMM</name>
<dbReference type="InterPro" id="IPR010737">
    <property type="entry name" value="4-carb_acid_sugar_kinase_N"/>
</dbReference>
<organism evidence="9 10">
    <name type="scientific">Vreelandella janggokensis</name>
    <dbReference type="NCBI Taxonomy" id="370767"/>
    <lineage>
        <taxon>Bacteria</taxon>
        <taxon>Pseudomonadati</taxon>
        <taxon>Pseudomonadota</taxon>
        <taxon>Gammaproteobacteria</taxon>
        <taxon>Oceanospirillales</taxon>
        <taxon>Halomonadaceae</taxon>
        <taxon>Vreelandella</taxon>
    </lineage>
</organism>
<evidence type="ECO:0000256" key="1">
    <source>
        <dbReference type="ARBA" id="ARBA00005715"/>
    </source>
</evidence>
<evidence type="ECO:0000259" key="7">
    <source>
        <dbReference type="Pfam" id="PF07005"/>
    </source>
</evidence>
<evidence type="ECO:0000313" key="9">
    <source>
        <dbReference type="EMBL" id="MCZ0925673.1"/>
    </source>
</evidence>
<dbReference type="Gene3D" id="3.40.980.20">
    <property type="entry name" value="Four-carbon acid sugar kinase, nucleotide binding domain"/>
    <property type="match status" value="1"/>
</dbReference>
<keyword evidence="4" id="KW-0418">Kinase</keyword>
<feature type="domain" description="Four-carbon acid sugar kinase N-terminal" evidence="7">
    <location>
        <begin position="7"/>
        <end position="243"/>
    </location>
</feature>
<dbReference type="InterPro" id="IPR031475">
    <property type="entry name" value="NBD_C"/>
</dbReference>
<keyword evidence="5" id="KW-0067">ATP-binding</keyword>
<feature type="domain" description="Four-carbon acid sugar kinase nucleotide binding" evidence="8">
    <location>
        <begin position="269"/>
        <end position="431"/>
    </location>
</feature>
<dbReference type="InterPro" id="IPR042213">
    <property type="entry name" value="NBD_C_sf"/>
</dbReference>